<dbReference type="InterPro" id="IPR050922">
    <property type="entry name" value="LytR/CpsA/Psr_CW_biosynth"/>
</dbReference>
<evidence type="ECO:0000256" key="3">
    <source>
        <dbReference type="SAM" id="Phobius"/>
    </source>
</evidence>
<keyword evidence="6" id="KW-1185">Reference proteome</keyword>
<dbReference type="STRING" id="52770.BSZ40_05115"/>
<dbReference type="FunCoup" id="A0A1Q5PWV3">
    <property type="interactions" value="1"/>
</dbReference>
<dbReference type="EMBL" id="MQVS01000004">
    <property type="protein sequence ID" value="OKL51870.1"/>
    <property type="molecule type" value="Genomic_DNA"/>
</dbReference>
<dbReference type="OrthoDB" id="9782542at2"/>
<feature type="compositionally biased region" description="Polar residues" evidence="2">
    <location>
        <begin position="361"/>
        <end position="370"/>
    </location>
</feature>
<evidence type="ECO:0000313" key="5">
    <source>
        <dbReference type="EMBL" id="OKL51870.1"/>
    </source>
</evidence>
<evidence type="ECO:0000313" key="6">
    <source>
        <dbReference type="Proteomes" id="UP000185612"/>
    </source>
</evidence>
<gene>
    <name evidence="5" type="ORF">BSZ40_05115</name>
</gene>
<feature type="region of interest" description="Disordered" evidence="2">
    <location>
        <begin position="348"/>
        <end position="396"/>
    </location>
</feature>
<keyword evidence="3" id="KW-0472">Membrane</keyword>
<dbReference type="Pfam" id="PF03816">
    <property type="entry name" value="LytR_cpsA_psr"/>
    <property type="match status" value="1"/>
</dbReference>
<organism evidence="5 6">
    <name type="scientific">Buchananella hordeovulneris</name>
    <dbReference type="NCBI Taxonomy" id="52770"/>
    <lineage>
        <taxon>Bacteria</taxon>
        <taxon>Bacillati</taxon>
        <taxon>Actinomycetota</taxon>
        <taxon>Actinomycetes</taxon>
        <taxon>Actinomycetales</taxon>
        <taxon>Actinomycetaceae</taxon>
        <taxon>Buchananella</taxon>
    </lineage>
</organism>
<feature type="transmembrane region" description="Helical" evidence="3">
    <location>
        <begin position="21"/>
        <end position="40"/>
    </location>
</feature>
<dbReference type="InterPro" id="IPR004474">
    <property type="entry name" value="LytR_CpsA_psr"/>
</dbReference>
<keyword evidence="3" id="KW-0812">Transmembrane</keyword>
<keyword evidence="3" id="KW-1133">Transmembrane helix</keyword>
<reference evidence="6" key="1">
    <citation type="submission" date="2016-12" db="EMBL/GenBank/DDBJ databases">
        <authorList>
            <person name="Meng X."/>
        </authorList>
    </citation>
    <scope>NUCLEOTIDE SEQUENCE [LARGE SCALE GENOMIC DNA]</scope>
    <source>
        <strain evidence="6">DSM 20732</strain>
    </source>
</reference>
<dbReference type="AlphaFoldDB" id="A0A1Q5PWV3"/>
<dbReference type="RefSeq" id="WP_073823972.1">
    <property type="nucleotide sequence ID" value="NZ_MQVS01000004.1"/>
</dbReference>
<dbReference type="NCBIfam" id="TIGR00350">
    <property type="entry name" value="lytR_cpsA_psr"/>
    <property type="match status" value="1"/>
</dbReference>
<proteinExistence type="inferred from homology"/>
<dbReference type="PANTHER" id="PTHR33392">
    <property type="entry name" value="POLYISOPRENYL-TEICHOIC ACID--PEPTIDOGLYCAN TEICHOIC ACID TRANSFERASE TAGU"/>
    <property type="match status" value="1"/>
</dbReference>
<sequence>MKKDYVRARHVFFKPRPRHRIGPLLLALGLGLFSSAYFVLQDLNQAQIIKEDDVDKLITGGEKGEATTTVAPPNGAMNILVIGSDIRTPEEEVYEEVDGQRADATMLIHISADRSNVTAVSIPRDTLVEIPDCMLTDNSVVPGSFDKFNAAFSVGGSKDLTAAVACAKSTIQNITSLTVTDYFVVDFSAFQEIIDSLGGITICQNRNVFDPAANYLRLVPGCYRLNGEQALGYSRSRKSLDNGSDLDRIGSQQKVVSAIVSEVFSRDLVGDLPTLYNVLRTGMKSLTASELGRVENMAGLAVAMRNIDRANIRFVMAPVVDSSVLPGAVEFSSEAEILWEALRNDRQVPDRLGGTDGNGDDWTQTHSPTPQEVDVPGTPGSDTTFEGGTGNEGNVE</sequence>
<comment type="similarity">
    <text evidence="1">Belongs to the LytR/CpsA/Psr (LCP) family.</text>
</comment>
<protein>
    <recommendedName>
        <fullName evidence="4">Cell envelope-related transcriptional attenuator domain-containing protein</fullName>
    </recommendedName>
</protein>
<evidence type="ECO:0000259" key="4">
    <source>
        <dbReference type="Pfam" id="PF03816"/>
    </source>
</evidence>
<accession>A0A1Q5PWV3</accession>
<evidence type="ECO:0000256" key="2">
    <source>
        <dbReference type="SAM" id="MobiDB-lite"/>
    </source>
</evidence>
<evidence type="ECO:0000256" key="1">
    <source>
        <dbReference type="ARBA" id="ARBA00006068"/>
    </source>
</evidence>
<comment type="caution">
    <text evidence="5">The sequence shown here is derived from an EMBL/GenBank/DDBJ whole genome shotgun (WGS) entry which is preliminary data.</text>
</comment>
<dbReference type="Proteomes" id="UP000185612">
    <property type="component" value="Unassembled WGS sequence"/>
</dbReference>
<dbReference type="InParanoid" id="A0A1Q5PWV3"/>
<name>A0A1Q5PWV3_9ACTO</name>
<dbReference type="Gene3D" id="3.40.630.190">
    <property type="entry name" value="LCP protein"/>
    <property type="match status" value="1"/>
</dbReference>
<feature type="domain" description="Cell envelope-related transcriptional attenuator" evidence="4">
    <location>
        <begin position="101"/>
        <end position="263"/>
    </location>
</feature>
<dbReference type="PANTHER" id="PTHR33392:SF6">
    <property type="entry name" value="POLYISOPRENYL-TEICHOIC ACID--PEPTIDOGLYCAN TEICHOIC ACID TRANSFERASE TAGU"/>
    <property type="match status" value="1"/>
</dbReference>
<feature type="compositionally biased region" description="Gly residues" evidence="2">
    <location>
        <begin position="387"/>
        <end position="396"/>
    </location>
</feature>